<sequence>MNMQNTNLVSSTLDFLNLESLSEKTNGRVFKHIFLELYCGKLYRKNFSDCERILIRDGFKKRKNADYPPIEEFSDLHITYGEEGMDGFGDFLIVGDGLHRRRWSSICSSNTSHVLRI</sequence>
<name>A0A4U9D5Y8_RAOTE</name>
<dbReference type="NCBIfam" id="NF033831">
    <property type="entry name" value="sce7725_fam"/>
    <property type="match status" value="1"/>
</dbReference>
<dbReference type="AlphaFoldDB" id="A0A4U9D5Y8"/>
<organism evidence="1 2">
    <name type="scientific">Raoultella terrigena</name>
    <name type="common">Klebsiella terrigena</name>
    <dbReference type="NCBI Taxonomy" id="577"/>
    <lineage>
        <taxon>Bacteria</taxon>
        <taxon>Pseudomonadati</taxon>
        <taxon>Pseudomonadota</taxon>
        <taxon>Gammaproteobacteria</taxon>
        <taxon>Enterobacterales</taxon>
        <taxon>Enterobacteriaceae</taxon>
        <taxon>Klebsiella/Raoultella group</taxon>
        <taxon>Raoultella</taxon>
    </lineage>
</organism>
<protein>
    <submittedName>
        <fullName evidence="1">Uncharacterized protein</fullName>
    </submittedName>
</protein>
<dbReference type="EMBL" id="CABDVU010000001">
    <property type="protein sequence ID" value="VTN12782.1"/>
    <property type="molecule type" value="Genomic_DNA"/>
</dbReference>
<evidence type="ECO:0000313" key="2">
    <source>
        <dbReference type="Proteomes" id="UP000339249"/>
    </source>
</evidence>
<dbReference type="Proteomes" id="UP000339249">
    <property type="component" value="Unassembled WGS sequence"/>
</dbReference>
<accession>A0A4U9D5Y8</accession>
<reference evidence="1 2" key="1">
    <citation type="submission" date="2019-04" db="EMBL/GenBank/DDBJ databases">
        <authorList>
            <consortium name="Pathogen Informatics"/>
        </authorList>
    </citation>
    <scope>NUCLEOTIDE SEQUENCE [LARGE SCALE GENOMIC DNA]</scope>
    <source>
        <strain evidence="1 2">NCTC9185</strain>
    </source>
</reference>
<evidence type="ECO:0000313" key="1">
    <source>
        <dbReference type="EMBL" id="VTN12782.1"/>
    </source>
</evidence>
<dbReference type="InterPro" id="IPR047727">
    <property type="entry name" value="Sce7725-like"/>
</dbReference>
<proteinExistence type="predicted"/>
<gene>
    <name evidence="1" type="ORF">NCTC9185_04768</name>
</gene>